<evidence type="ECO:0000256" key="2">
    <source>
        <dbReference type="ARBA" id="ARBA00022475"/>
    </source>
</evidence>
<feature type="transmembrane region" description="Helical" evidence="6">
    <location>
        <begin position="293"/>
        <end position="316"/>
    </location>
</feature>
<feature type="transmembrane region" description="Helical" evidence="6">
    <location>
        <begin position="175"/>
        <end position="197"/>
    </location>
</feature>
<dbReference type="EMBL" id="JAGPYW010000002">
    <property type="protein sequence ID" value="MCQ4613629.1"/>
    <property type="molecule type" value="Genomic_DNA"/>
</dbReference>
<feature type="transmembrane region" description="Helical" evidence="6">
    <location>
        <begin position="232"/>
        <end position="252"/>
    </location>
</feature>
<keyword evidence="4 6" id="KW-1133">Transmembrane helix</keyword>
<evidence type="ECO:0000313" key="8">
    <source>
        <dbReference type="Proteomes" id="UP001205080"/>
    </source>
</evidence>
<feature type="transmembrane region" description="Helical" evidence="6">
    <location>
        <begin position="133"/>
        <end position="154"/>
    </location>
</feature>
<name>A0ABD4TQV1_9CORY</name>
<comment type="caution">
    <text evidence="7">The sequence shown here is derived from an EMBL/GenBank/DDBJ whole genome shotgun (WGS) entry which is preliminary data.</text>
</comment>
<gene>
    <name evidence="7" type="ORF">KBX22_02555</name>
</gene>
<sequence>MEHSESPPATDYVVPYGPGELVHVPQHSDRPDVFTKDNRVTPQGWVYVAKRVIADFSVDAMLDRAAALTYYAVLSIAPMILAVYSIATLLLPRDEAAVNDIIDDFIALYVPEALEDEALRFLLTVIGTPAQSTIALVVSIVVSLLSASAYVRSFSRNANVMYGRIEGRNLVRTWFTMWVTTLIMVLGVIVIIVGTFLRESIVNGLLQPIAEPLGMTDTVDYLTKIFLPVWDYARFPVIIVTAIALISVLYYVSPNVRPEKFRLLTLGSSMALTAIFIIWLGFSWFIGTIGISSAYGAFGTAGAVLVLVWVMNVVLLEGVKIDAEVLRVKQLQVGYDAKTIIQVPPRSTKAVDFRLKVQHWIDRSASALKEQGEDDDVEEGPEA</sequence>
<evidence type="ECO:0000256" key="3">
    <source>
        <dbReference type="ARBA" id="ARBA00022692"/>
    </source>
</evidence>
<keyword evidence="5 6" id="KW-0472">Membrane</keyword>
<organism evidence="7 8">
    <name type="scientific">Corynebacterium pseudogenitalium</name>
    <dbReference type="NCBI Taxonomy" id="38303"/>
    <lineage>
        <taxon>Bacteria</taxon>
        <taxon>Bacillati</taxon>
        <taxon>Actinomycetota</taxon>
        <taxon>Actinomycetes</taxon>
        <taxon>Mycobacteriales</taxon>
        <taxon>Corynebacteriaceae</taxon>
        <taxon>Corynebacterium</taxon>
    </lineage>
</organism>
<evidence type="ECO:0000256" key="6">
    <source>
        <dbReference type="SAM" id="Phobius"/>
    </source>
</evidence>
<dbReference type="PANTHER" id="PTHR30213:SF0">
    <property type="entry name" value="UPF0761 MEMBRANE PROTEIN YIHY"/>
    <property type="match status" value="1"/>
</dbReference>
<comment type="subcellular location">
    <subcellularLocation>
        <location evidence="1">Cell membrane</location>
        <topology evidence="1">Multi-pass membrane protein</topology>
    </subcellularLocation>
</comment>
<keyword evidence="2" id="KW-1003">Cell membrane</keyword>
<evidence type="ECO:0000256" key="5">
    <source>
        <dbReference type="ARBA" id="ARBA00023136"/>
    </source>
</evidence>
<dbReference type="GO" id="GO:0005886">
    <property type="term" value="C:plasma membrane"/>
    <property type="evidence" value="ECO:0007669"/>
    <property type="project" value="UniProtKB-SubCell"/>
</dbReference>
<evidence type="ECO:0000313" key="7">
    <source>
        <dbReference type="EMBL" id="MCQ4613629.1"/>
    </source>
</evidence>
<evidence type="ECO:0000256" key="4">
    <source>
        <dbReference type="ARBA" id="ARBA00022989"/>
    </source>
</evidence>
<accession>A0ABD4TQV1</accession>
<feature type="transmembrane region" description="Helical" evidence="6">
    <location>
        <begin position="68"/>
        <end position="91"/>
    </location>
</feature>
<feature type="transmembrane region" description="Helical" evidence="6">
    <location>
        <begin position="264"/>
        <end position="287"/>
    </location>
</feature>
<dbReference type="Proteomes" id="UP001205080">
    <property type="component" value="Unassembled WGS sequence"/>
</dbReference>
<dbReference type="Pfam" id="PF03631">
    <property type="entry name" value="Virul_fac_BrkB"/>
    <property type="match status" value="1"/>
</dbReference>
<evidence type="ECO:0000256" key="1">
    <source>
        <dbReference type="ARBA" id="ARBA00004651"/>
    </source>
</evidence>
<dbReference type="InterPro" id="IPR017039">
    <property type="entry name" value="Virul_fac_BrkB"/>
</dbReference>
<dbReference type="AlphaFoldDB" id="A0ABD4TQV1"/>
<protein>
    <submittedName>
        <fullName evidence="7">YihY/virulence factor BrkB family protein</fullName>
    </submittedName>
</protein>
<keyword evidence="3 6" id="KW-0812">Transmembrane</keyword>
<dbReference type="RefSeq" id="WP_071573295.1">
    <property type="nucleotide sequence ID" value="NZ_CP185859.1"/>
</dbReference>
<proteinExistence type="predicted"/>
<reference evidence="7 8" key="1">
    <citation type="submission" date="2021-04" db="EMBL/GenBank/DDBJ databases">
        <title>Corynebacterium genitalium sp. nov. and Corynebacterium genitalium sp. nov., two new species of the genus Corynebacterium.</title>
        <authorList>
            <person name="Jaen-Luchoro D."/>
            <person name="Pinyeiro-Iglesias B."/>
            <person name="Al-Shaer S."/>
            <person name="Karlsson R."/>
            <person name="Gonzales-Siles L."/>
            <person name="Cardew S."/>
            <person name="Jensie-Markopolous S."/>
            <person name="Ohlen M."/>
            <person name="Inganas E."/>
            <person name="Moore E.R.B."/>
        </authorList>
    </citation>
    <scope>NUCLEOTIDE SEQUENCE [LARGE SCALE GENOMIC DNA]</scope>
    <source>
        <strain evidence="7 8">CCUG 55013</strain>
    </source>
</reference>
<dbReference type="PANTHER" id="PTHR30213">
    <property type="entry name" value="INNER MEMBRANE PROTEIN YHJD"/>
    <property type="match status" value="1"/>
</dbReference>